<dbReference type="Proteomes" id="UP000289439">
    <property type="component" value="Segment"/>
</dbReference>
<dbReference type="RefSeq" id="YP_009553177.1">
    <property type="nucleotide sequence ID" value="NC_040703.1"/>
</dbReference>
<gene>
    <name evidence="2" type="primary">ORF2</name>
</gene>
<accession>A0A2P1JI50</accession>
<dbReference type="PROSITE" id="PS51657">
    <property type="entry name" value="PSRV_HELICASE"/>
    <property type="match status" value="1"/>
</dbReference>
<proteinExistence type="predicted"/>
<sequence>MDVLVNLAKNFGFHRVCTTLNKPIVFHCVPGAGKSTLIRDCCRADSRFVAVTLGKEDERDLTGVGITKYSGTIPDCEYPLLDEYTLAESLSEGWFAIFGDPIQAANRVVLRAHFTCNLSRRFGKCTAQFLRELGFDVVAEGEDTVQISGIYVEDPRDKIIYYEPEVGCLLRSHSVEASHITEVIGQTFDSVTFVTASEYPVDRSSAYQCLTRHRKSLLILAPNASYSSA</sequence>
<dbReference type="GO" id="GO:0005524">
    <property type="term" value="F:ATP binding"/>
    <property type="evidence" value="ECO:0007669"/>
    <property type="project" value="InterPro"/>
</dbReference>
<evidence type="ECO:0000313" key="3">
    <source>
        <dbReference type="Proteomes" id="UP000289439"/>
    </source>
</evidence>
<dbReference type="KEGG" id="vg:41701974"/>
<dbReference type="GeneID" id="41701974"/>
<dbReference type="Pfam" id="PF01443">
    <property type="entry name" value="Viral_helicase1"/>
    <property type="match status" value="1"/>
</dbReference>
<protein>
    <submittedName>
        <fullName evidence="2">Triple gene block protein 1</fullName>
    </submittedName>
</protein>
<evidence type="ECO:0000259" key="1">
    <source>
        <dbReference type="PROSITE" id="PS51657"/>
    </source>
</evidence>
<name>A0A2P1JI50_9VIRU</name>
<dbReference type="InterPro" id="IPR027351">
    <property type="entry name" value="(+)RNA_virus_helicase_core_dom"/>
</dbReference>
<dbReference type="OrthoDB" id="16070at10239"/>
<keyword evidence="3" id="KW-1185">Reference proteome</keyword>
<organism evidence="2">
    <name type="scientific">Chrysanthemum virus R</name>
    <dbReference type="NCBI Taxonomy" id="2116736"/>
    <lineage>
        <taxon>Viruses</taxon>
        <taxon>Riboviria</taxon>
        <taxon>Orthornavirae</taxon>
        <taxon>Kitrinoviricota</taxon>
        <taxon>Alsuviricetes</taxon>
        <taxon>Tymovirales</taxon>
        <taxon>Betaflexiviridae</taxon>
        <taxon>Quinvirinae</taxon>
        <taxon>Carlavirus</taxon>
        <taxon>Carlavirus rhochrysanthemi</taxon>
        <taxon>Carlavirus CVR</taxon>
    </lineage>
</organism>
<evidence type="ECO:0000313" key="2">
    <source>
        <dbReference type="EMBL" id="AVN98090.1"/>
    </source>
</evidence>
<reference evidence="2" key="1">
    <citation type="journal article" date="2018" name="Arch. Virol.">
        <title>Complete nucleotide sequence of a new carlavirus in chrysanthemums in China.</title>
        <authorList>
            <person name="Wang R."/>
            <person name="Dong J."/>
            <person name="Wang Z."/>
            <person name="Zhou T."/>
            <person name="Li Y."/>
            <person name="Ding W."/>
        </authorList>
    </citation>
    <scope>NUCLEOTIDE SEQUENCE [LARGE SCALE GENOMIC DNA]</scope>
    <source>
        <strain evidence="2">BJ</strain>
    </source>
</reference>
<feature type="domain" description="(+)RNA virus helicase C-terminal" evidence="1">
    <location>
        <begin position="1"/>
        <end position="229"/>
    </location>
</feature>
<dbReference type="EMBL" id="MG432107">
    <property type="protein sequence ID" value="AVN98090.1"/>
    <property type="molecule type" value="Genomic_RNA"/>
</dbReference>